<dbReference type="GO" id="GO:0008308">
    <property type="term" value="F:voltage-gated monoatomic anion channel activity"/>
    <property type="evidence" value="ECO:0007669"/>
    <property type="project" value="InterPro"/>
</dbReference>
<dbReference type="Gramene" id="TraesLAC1D03G00580490.2">
    <property type="protein sequence ID" value="TraesLAC1D03G00580490.2"/>
    <property type="gene ID" value="TraesLAC1D03G00580490"/>
</dbReference>
<dbReference type="Gramene" id="TraesCLE_scaffold_166025_01G000100.1">
    <property type="protein sequence ID" value="TraesCLE_scaffold_166025_01G000100.1"/>
    <property type="gene ID" value="TraesCLE_scaffold_166025_01G000100"/>
</dbReference>
<organism evidence="3">
    <name type="scientific">Triticum aestivum</name>
    <name type="common">Wheat</name>
    <dbReference type="NCBI Taxonomy" id="4565"/>
    <lineage>
        <taxon>Eukaryota</taxon>
        <taxon>Viridiplantae</taxon>
        <taxon>Streptophyta</taxon>
        <taxon>Embryophyta</taxon>
        <taxon>Tracheophyta</taxon>
        <taxon>Spermatophyta</taxon>
        <taxon>Magnoliopsida</taxon>
        <taxon>Liliopsida</taxon>
        <taxon>Poales</taxon>
        <taxon>Poaceae</taxon>
        <taxon>BOP clade</taxon>
        <taxon>Pooideae</taxon>
        <taxon>Triticodae</taxon>
        <taxon>Triticeae</taxon>
        <taxon>Triticinae</taxon>
        <taxon>Triticum</taxon>
    </lineage>
</organism>
<keyword evidence="4" id="KW-1185">Reference proteome</keyword>
<dbReference type="Gramene" id="TraesLDM1D03G00578850.2">
    <property type="protein sequence ID" value="TraesLDM1D03G00578850.2"/>
    <property type="gene ID" value="TraesLDM1D03G00578850"/>
</dbReference>
<dbReference type="Gramene" id="TraesCS1D03G1038000.1">
    <property type="protein sequence ID" value="TraesCS1D03G1038000.1.CDS"/>
    <property type="gene ID" value="TraesCS1D03G1038000"/>
</dbReference>
<dbReference type="Proteomes" id="UP000019116">
    <property type="component" value="Chromosome 1D"/>
</dbReference>
<comment type="similarity">
    <text evidence="1">Belongs to the eukaryotic mitochondrial porin (TC 1.B.8.1) family.</text>
</comment>
<dbReference type="OrthoDB" id="10279072at2759"/>
<dbReference type="Gramene" id="TraesSYM1D03G00584020.2">
    <property type="protein sequence ID" value="TraesSYM1D03G00584020.2"/>
    <property type="gene ID" value="TraesSYM1D03G00584020"/>
</dbReference>
<evidence type="ECO:0000313" key="4">
    <source>
        <dbReference type="Proteomes" id="UP000019116"/>
    </source>
</evidence>
<dbReference type="OMA" id="QDTPARD"/>
<dbReference type="GeneID" id="123183409"/>
<feature type="region of interest" description="Disordered" evidence="2">
    <location>
        <begin position="1"/>
        <end position="81"/>
    </location>
</feature>
<dbReference type="Gramene" id="TraesJUL1D03G00579440.3">
    <property type="protein sequence ID" value="TraesJUL1D03G00579440.3"/>
    <property type="gene ID" value="TraesJUL1D03G00579440"/>
</dbReference>
<dbReference type="InterPro" id="IPR023614">
    <property type="entry name" value="Porin_dom_sf"/>
</dbReference>
<dbReference type="Gramene" id="TraesNOR1D03G00584430.2">
    <property type="protein sequence ID" value="TraesNOR1D03G00584430.2"/>
    <property type="gene ID" value="TraesNOR1D03G00584430"/>
</dbReference>
<dbReference type="PANTHER" id="PTHR11743:SF70">
    <property type="entry name" value="GH26960P-RELATED"/>
    <property type="match status" value="1"/>
</dbReference>
<reference evidence="3" key="1">
    <citation type="submission" date="2018-08" db="EMBL/GenBank/DDBJ databases">
        <authorList>
            <person name="Rossello M."/>
        </authorList>
    </citation>
    <scope>NUCLEOTIDE SEQUENCE [LARGE SCALE GENOMIC DNA]</scope>
    <source>
        <strain evidence="3">cv. Chinese Spring</strain>
    </source>
</reference>
<dbReference type="AlphaFoldDB" id="A0A3B6A2N4"/>
<dbReference type="Gramene" id="TraesWEE_scaffold_178999_01G000100.1">
    <property type="protein sequence ID" value="TraesWEE_scaffold_178999_01G000100.1"/>
    <property type="gene ID" value="TraesWEE_scaffold_178999_01G000100"/>
</dbReference>
<dbReference type="Gramene" id="TraesJUL1D03G00579440.2">
    <property type="protein sequence ID" value="TraesJUL1D03G00579440.2"/>
    <property type="gene ID" value="TraesJUL1D03G00579440"/>
</dbReference>
<dbReference type="RefSeq" id="XP_044452158.1">
    <property type="nucleotide sequence ID" value="XM_044596223.1"/>
</dbReference>
<sequence length="602" mass="65783">MAFPSADGGADAGSGEGVSGADSGGRGHARGHPGEGADSGGRAHARGHHPGEGARGADSGGRGHAPGHTGEGFSLARPWEAPGLNPGQPLRWFSRLAVAIGFRPDPNKRRGYTPTPTQIAPVDLSPTQIERAELYQFKKHLDDLLKEARLRLKTPDDFETNISVTLLKPWQGVLLKSAIAFASMKRPGAIQMRWKLGVTAVDVAMENQSINSKYVRLLNEFTWNMKALVDHARENDEISAESASKLLNELRKFHTNVSMVLARDRSRFLEALQQLPENVSSLADKLLSFGSVFRVFNSFADVAYRVSQMGGDPALFDDIGKEVTDMTRDPFLLNSVYLGAMQNYSVTFGSEIVGMNLLKKMMLGVRNFDLSIFLSASEVTPGQAAEPNGADVNLYNPNYAELHAEKLFADNIKGMLHIPYSLRNSKLELQCLQPFQSISGCIGLNRDREPSFSISSFCGVKDLKLYNVESLGFGGKLHINDGDSWINCSAGVSVSSLWCNLGLTFKQPGLFTATCSSRMGNRSTVLGGYISYSYEEDRTKFAAGVQHSVDSSMYLKSCIGSDKVLRSFVSKSFGKSRLNLVAEVNFKDFRKLSRAGIYFSFP</sequence>
<name>A0A3B6A2N4_WHEAT</name>
<dbReference type="Gramene" id="TraesCS1D02G449900.1">
    <property type="protein sequence ID" value="TraesCS1D02G449900.1"/>
    <property type="gene ID" value="TraesCS1D02G449900"/>
</dbReference>
<reference evidence="3" key="2">
    <citation type="submission" date="2018-10" db="UniProtKB">
        <authorList>
            <consortium name="EnsemblPlants"/>
        </authorList>
    </citation>
    <scope>IDENTIFICATION</scope>
</reference>
<dbReference type="InterPro" id="IPR001925">
    <property type="entry name" value="Porin_Euk"/>
</dbReference>
<dbReference type="PANTHER" id="PTHR11743">
    <property type="entry name" value="VOLTAGE-DEPENDENT ANION-SELECTIVE CHANNEL"/>
    <property type="match status" value="1"/>
</dbReference>
<dbReference type="Gramene" id="TraesROB_scaffold_164920_01G000100.1">
    <property type="protein sequence ID" value="TraesROB_scaffold_164920_01G000100.1"/>
    <property type="gene ID" value="TraesROB_scaffold_164920_01G000100"/>
</dbReference>
<evidence type="ECO:0000256" key="2">
    <source>
        <dbReference type="SAM" id="MobiDB-lite"/>
    </source>
</evidence>
<dbReference type="EnsemblPlants" id="TraesCS1D02G449900.1">
    <property type="protein sequence ID" value="TraesCS1D02G449900.1"/>
    <property type="gene ID" value="TraesCS1D02G449900"/>
</dbReference>
<gene>
    <name evidence="3" type="primary">LOC123183409</name>
</gene>
<dbReference type="Gramene" id="TraesSTA1D03G00575770.2">
    <property type="protein sequence ID" value="TraesSTA1D03G00575770.2"/>
    <property type="gene ID" value="TraesSTA1D03G00575770"/>
</dbReference>
<evidence type="ECO:0000256" key="1">
    <source>
        <dbReference type="ARBA" id="ARBA00009624"/>
    </source>
</evidence>
<protein>
    <submittedName>
        <fullName evidence="3">Uncharacterized protein</fullName>
    </submittedName>
</protein>
<accession>A0A3B6A2N4</accession>
<dbReference type="Gene3D" id="2.40.160.10">
    <property type="entry name" value="Porin"/>
    <property type="match status" value="1"/>
</dbReference>
<dbReference type="Gramene" id="TraesRN1D0101101700.1">
    <property type="protein sequence ID" value="TraesRN1D0101101700.1"/>
    <property type="gene ID" value="TraesRN1D0101101700"/>
</dbReference>
<dbReference type="Gramene" id="TraesARI1D03G00583020.2">
    <property type="protein sequence ID" value="TraesARI1D03G00583020.2"/>
    <property type="gene ID" value="TraesARI1D03G00583020"/>
</dbReference>
<dbReference type="Gramene" id="TraesMAC1D03G00576020.2">
    <property type="protein sequence ID" value="TraesMAC1D03G00576020.2"/>
    <property type="gene ID" value="TraesMAC1D03G00576020"/>
</dbReference>
<dbReference type="GO" id="GO:0005741">
    <property type="term" value="C:mitochondrial outer membrane"/>
    <property type="evidence" value="ECO:0007669"/>
    <property type="project" value="InterPro"/>
</dbReference>
<proteinExistence type="inferred from homology"/>
<evidence type="ECO:0000313" key="3">
    <source>
        <dbReference type="EnsemblPlants" id="TraesCS1D02G449900.1"/>
    </source>
</evidence>
<feature type="compositionally biased region" description="Gly residues" evidence="2">
    <location>
        <begin position="10"/>
        <end position="26"/>
    </location>
</feature>